<dbReference type="HAMAP" id="MF_00102">
    <property type="entry name" value="DapB"/>
    <property type="match status" value="1"/>
</dbReference>
<dbReference type="GO" id="GO:0005829">
    <property type="term" value="C:cytosol"/>
    <property type="evidence" value="ECO:0007669"/>
    <property type="project" value="TreeGrafter"/>
</dbReference>
<dbReference type="InterPro" id="IPR023940">
    <property type="entry name" value="DHDPR_bac"/>
</dbReference>
<evidence type="ECO:0000256" key="5">
    <source>
        <dbReference type="ARBA" id="ARBA00022915"/>
    </source>
</evidence>
<name>A0A0W0UJN7_9GAMM</name>
<evidence type="ECO:0000256" key="2">
    <source>
        <dbReference type="ARBA" id="ARBA00022490"/>
    </source>
</evidence>
<keyword evidence="3 13" id="KW-0028">Amino-acid biosynthesis</keyword>
<dbReference type="Pfam" id="PF01113">
    <property type="entry name" value="DapB_N"/>
    <property type="match status" value="1"/>
</dbReference>
<keyword evidence="7 13" id="KW-0520">NAD</keyword>
<dbReference type="Gene3D" id="3.30.360.10">
    <property type="entry name" value="Dihydrodipicolinate Reductase, domain 2"/>
    <property type="match status" value="1"/>
</dbReference>
<keyword evidence="5 13" id="KW-0220">Diaminopimelate biosynthesis</keyword>
<dbReference type="PROSITE" id="PS01298">
    <property type="entry name" value="DAPB"/>
    <property type="match status" value="1"/>
</dbReference>
<feature type="active site" description="Proton donor/acceptor" evidence="13">
    <location>
        <position position="134"/>
    </location>
</feature>
<dbReference type="GO" id="GO:0050661">
    <property type="term" value="F:NADP binding"/>
    <property type="evidence" value="ECO:0007669"/>
    <property type="project" value="UniProtKB-UniRule"/>
</dbReference>
<dbReference type="UniPathway" id="UPA00034">
    <property type="reaction ID" value="UER00018"/>
</dbReference>
<comment type="catalytic activity">
    <reaction evidence="11 13">
        <text>(S)-2,3,4,5-tetrahydrodipicolinate + NADP(+) + H2O = (2S,4S)-4-hydroxy-2,3,4,5-tetrahydrodipicolinate + NADPH + H(+)</text>
        <dbReference type="Rhea" id="RHEA:35331"/>
        <dbReference type="ChEBI" id="CHEBI:15377"/>
        <dbReference type="ChEBI" id="CHEBI:15378"/>
        <dbReference type="ChEBI" id="CHEBI:16845"/>
        <dbReference type="ChEBI" id="CHEBI:57783"/>
        <dbReference type="ChEBI" id="CHEBI:58349"/>
        <dbReference type="ChEBI" id="CHEBI:67139"/>
        <dbReference type="EC" id="1.17.1.8"/>
    </reaction>
</comment>
<comment type="caution">
    <text evidence="13">Was originally thought to be a dihydrodipicolinate reductase (DHDPR), catalyzing the conversion of dihydrodipicolinate to tetrahydrodipicolinate. However, it was shown in E.coli that the substrate of the enzymatic reaction is not dihydrodipicolinate (DHDP) but in fact (2S,4S)-4-hydroxy-2,3,4,5-tetrahydrodipicolinic acid (HTPA), the product released by the DapA-catalyzed reaction.</text>
</comment>
<feature type="binding site" evidence="13">
    <location>
        <begin position="144"/>
        <end position="145"/>
    </location>
    <ligand>
        <name>(S)-2,3,4,5-tetrahydrodipicolinate</name>
        <dbReference type="ChEBI" id="CHEBI:16845"/>
    </ligand>
</feature>
<keyword evidence="2 13" id="KW-0963">Cytoplasm</keyword>
<feature type="domain" description="Dihydrodipicolinate reductase N-terminal" evidence="14">
    <location>
        <begin position="3"/>
        <end position="107"/>
    </location>
</feature>
<feature type="binding site" evidence="13">
    <location>
        <position position="135"/>
    </location>
    <ligand>
        <name>(S)-2,3,4,5-tetrahydrodipicolinate</name>
        <dbReference type="ChEBI" id="CHEBI:16845"/>
    </ligand>
</feature>
<evidence type="ECO:0000313" key="17">
    <source>
        <dbReference type="Proteomes" id="UP000054715"/>
    </source>
</evidence>
<dbReference type="SUPFAM" id="SSF55347">
    <property type="entry name" value="Glyceraldehyde-3-phosphate dehydrogenase-like, C-terminal domain"/>
    <property type="match status" value="1"/>
</dbReference>
<evidence type="ECO:0000256" key="4">
    <source>
        <dbReference type="ARBA" id="ARBA00022857"/>
    </source>
</evidence>
<dbReference type="InterPro" id="IPR000846">
    <property type="entry name" value="DapB_N"/>
</dbReference>
<comment type="similarity">
    <text evidence="1 13">Belongs to the DapB family.</text>
</comment>
<feature type="binding site" evidence="13">
    <location>
        <begin position="78"/>
        <end position="80"/>
    </location>
    <ligand>
        <name>NAD(+)</name>
        <dbReference type="ChEBI" id="CHEBI:57540"/>
    </ligand>
</feature>
<dbReference type="InterPro" id="IPR036291">
    <property type="entry name" value="NAD(P)-bd_dom_sf"/>
</dbReference>
<proteinExistence type="inferred from homology"/>
<evidence type="ECO:0000256" key="6">
    <source>
        <dbReference type="ARBA" id="ARBA00023002"/>
    </source>
</evidence>
<evidence type="ECO:0000259" key="14">
    <source>
        <dbReference type="Pfam" id="PF01113"/>
    </source>
</evidence>
<dbReference type="Pfam" id="PF05173">
    <property type="entry name" value="DapB_C"/>
    <property type="match status" value="1"/>
</dbReference>
<evidence type="ECO:0000256" key="9">
    <source>
        <dbReference type="ARBA" id="ARBA00037922"/>
    </source>
</evidence>
<dbReference type="GO" id="GO:0008839">
    <property type="term" value="F:4-hydroxy-tetrahydrodipicolinate reductase"/>
    <property type="evidence" value="ECO:0007669"/>
    <property type="project" value="UniProtKB-UniRule"/>
</dbReference>
<evidence type="ECO:0000256" key="13">
    <source>
        <dbReference type="HAMAP-Rule" id="MF_00102"/>
    </source>
</evidence>
<feature type="binding site" evidence="13">
    <location>
        <begin position="104"/>
        <end position="107"/>
    </location>
    <ligand>
        <name>NAD(+)</name>
        <dbReference type="ChEBI" id="CHEBI:57540"/>
    </ligand>
</feature>
<reference evidence="16 17" key="1">
    <citation type="submission" date="2015-11" db="EMBL/GenBank/DDBJ databases">
        <title>Genomic analysis of 38 Legionella species identifies large and diverse effector repertoires.</title>
        <authorList>
            <person name="Burstein D."/>
            <person name="Amaro F."/>
            <person name="Zusman T."/>
            <person name="Lifshitz Z."/>
            <person name="Cohen O."/>
            <person name="Gilbert J.A."/>
            <person name="Pupko T."/>
            <person name="Shuman H.A."/>
            <person name="Segal G."/>
        </authorList>
    </citation>
    <scope>NUCLEOTIDE SEQUENCE [LARGE SCALE GENOMIC DNA]</scope>
    <source>
        <strain evidence="16 17">JA-26-G1-E2</strain>
    </source>
</reference>
<dbReference type="Gene3D" id="3.40.50.720">
    <property type="entry name" value="NAD(P)-binding Rossmann-like Domain"/>
    <property type="match status" value="1"/>
</dbReference>
<evidence type="ECO:0000256" key="12">
    <source>
        <dbReference type="ARBA" id="ARBA00049396"/>
    </source>
</evidence>
<dbReference type="STRING" id="455.Ljam_2122"/>
<evidence type="ECO:0000259" key="15">
    <source>
        <dbReference type="Pfam" id="PF05173"/>
    </source>
</evidence>
<dbReference type="InterPro" id="IPR022664">
    <property type="entry name" value="DapB_N_CS"/>
</dbReference>
<evidence type="ECO:0000256" key="3">
    <source>
        <dbReference type="ARBA" id="ARBA00022605"/>
    </source>
</evidence>
<evidence type="ECO:0000256" key="8">
    <source>
        <dbReference type="ARBA" id="ARBA00023154"/>
    </source>
</evidence>
<dbReference type="SUPFAM" id="SSF51735">
    <property type="entry name" value="NAD(P)-binding Rossmann-fold domains"/>
    <property type="match status" value="1"/>
</dbReference>
<dbReference type="PANTHER" id="PTHR20836:SF0">
    <property type="entry name" value="4-HYDROXY-TETRAHYDRODIPICOLINATE REDUCTASE 1, CHLOROPLASTIC-RELATED"/>
    <property type="match status" value="1"/>
</dbReference>
<evidence type="ECO:0000256" key="1">
    <source>
        <dbReference type="ARBA" id="ARBA00006642"/>
    </source>
</evidence>
<keyword evidence="8 13" id="KW-0457">Lysine biosynthesis</keyword>
<protein>
    <recommendedName>
        <fullName evidence="10 13">4-hydroxy-tetrahydrodipicolinate reductase</fullName>
        <shortName evidence="13">HTPA reductase</shortName>
        <ecNumber evidence="10 13">1.17.1.8</ecNumber>
    </recommendedName>
</protein>
<comment type="pathway">
    <text evidence="9 13">Amino-acid biosynthesis; L-lysine biosynthesis via DAP pathway; (S)-tetrahydrodipicolinate from L-aspartate: step 4/4.</text>
</comment>
<dbReference type="PIRSF" id="PIRSF000161">
    <property type="entry name" value="DHPR"/>
    <property type="match status" value="1"/>
</dbReference>
<dbReference type="GO" id="GO:0019877">
    <property type="term" value="P:diaminopimelate biosynthetic process"/>
    <property type="evidence" value="ECO:0007669"/>
    <property type="project" value="UniProtKB-UniRule"/>
</dbReference>
<comment type="function">
    <text evidence="13">Catalyzes the conversion of 4-hydroxy-tetrahydrodipicolinate (HTPA) to tetrahydrodipicolinate.</text>
</comment>
<gene>
    <name evidence="13 16" type="primary">dapB</name>
    <name evidence="16" type="ORF">Ljam_2122</name>
</gene>
<dbReference type="CDD" id="cd02274">
    <property type="entry name" value="DHDPR_N"/>
    <property type="match status" value="1"/>
</dbReference>
<dbReference type="NCBIfam" id="TIGR00036">
    <property type="entry name" value="dapB"/>
    <property type="match status" value="1"/>
</dbReference>
<comment type="subcellular location">
    <subcellularLocation>
        <location evidence="13">Cytoplasm</location>
    </subcellularLocation>
</comment>
<dbReference type="AlphaFoldDB" id="A0A0W0UJN7"/>
<dbReference type="FunFam" id="3.30.360.10:FF:000009">
    <property type="entry name" value="4-hydroxy-tetrahydrodipicolinate reductase"/>
    <property type="match status" value="1"/>
</dbReference>
<feature type="domain" description="Dihydrodipicolinate reductase C-terminal" evidence="15">
    <location>
        <begin position="111"/>
        <end position="243"/>
    </location>
</feature>
<dbReference type="EMBL" id="LNYG01000013">
    <property type="protein sequence ID" value="KTD07927.1"/>
    <property type="molecule type" value="Genomic_DNA"/>
</dbReference>
<comment type="caution">
    <text evidence="16">The sequence shown here is derived from an EMBL/GenBank/DDBJ whole genome shotgun (WGS) entry which is preliminary data.</text>
</comment>
<evidence type="ECO:0000256" key="11">
    <source>
        <dbReference type="ARBA" id="ARBA00049080"/>
    </source>
</evidence>
<dbReference type="Proteomes" id="UP000054715">
    <property type="component" value="Unassembled WGS sequence"/>
</dbReference>
<dbReference type="OrthoDB" id="9790352at2"/>
<keyword evidence="6 13" id="KW-0560">Oxidoreductase</keyword>
<accession>A0A0W0UJN7</accession>
<sequence length="244" mass="26553">MAIRVIVNGAQGKMGILACETIKNHPDFELVGGLTRHDNLRDSIITLKADIVVDLTRADCVYENSLAIIEGGAHPVIGTSGLTMEQIHTLKEHCDNKQLGGIIVPNFSISAVLMMRFVADAAKLLPDVEIVETHHQQKFDAPSGTAMKTAEMIARARTHNPQAIKGHELVTGARGGTHEGVKIHSLRLPGVVARQQVIFGTTGETLTIMHDSIDRISFMPGIILACQKVKNLESLYYGLEHLLE</sequence>
<feature type="active site" description="Proton donor" evidence="13">
    <location>
        <position position="138"/>
    </location>
</feature>
<dbReference type="GO" id="GO:0051287">
    <property type="term" value="F:NAD binding"/>
    <property type="evidence" value="ECO:0007669"/>
    <property type="project" value="UniProtKB-UniRule"/>
</dbReference>
<evidence type="ECO:0000256" key="7">
    <source>
        <dbReference type="ARBA" id="ARBA00023027"/>
    </source>
</evidence>
<organism evidence="16 17">
    <name type="scientific">Legionella jamestowniensis</name>
    <dbReference type="NCBI Taxonomy" id="455"/>
    <lineage>
        <taxon>Bacteria</taxon>
        <taxon>Pseudomonadati</taxon>
        <taxon>Pseudomonadota</taxon>
        <taxon>Gammaproteobacteria</taxon>
        <taxon>Legionellales</taxon>
        <taxon>Legionellaceae</taxon>
        <taxon>Legionella</taxon>
    </lineage>
</organism>
<dbReference type="GO" id="GO:0016726">
    <property type="term" value="F:oxidoreductase activity, acting on CH or CH2 groups, NAD or NADP as acceptor"/>
    <property type="evidence" value="ECO:0007669"/>
    <property type="project" value="UniProtKB-UniRule"/>
</dbReference>
<dbReference type="EC" id="1.17.1.8" evidence="10 13"/>
<dbReference type="PANTHER" id="PTHR20836">
    <property type="entry name" value="DIHYDRODIPICOLINATE REDUCTASE"/>
    <property type="match status" value="1"/>
</dbReference>
<evidence type="ECO:0000313" key="16">
    <source>
        <dbReference type="EMBL" id="KTD07927.1"/>
    </source>
</evidence>
<dbReference type="PATRIC" id="fig|455.5.peg.2238"/>
<dbReference type="GO" id="GO:0009089">
    <property type="term" value="P:lysine biosynthetic process via diaminopimelate"/>
    <property type="evidence" value="ECO:0007669"/>
    <property type="project" value="UniProtKB-UniRule"/>
</dbReference>
<dbReference type="RefSeq" id="WP_058449999.1">
    <property type="nucleotide sequence ID" value="NZ_CAAAJF010000002.1"/>
</dbReference>
<dbReference type="InterPro" id="IPR022663">
    <property type="entry name" value="DapB_C"/>
</dbReference>
<keyword evidence="4 13" id="KW-0521">NADP</keyword>
<comment type="caution">
    <text evidence="13">Lacks conserved residue(s) required for the propagation of feature annotation.</text>
</comment>
<evidence type="ECO:0000256" key="10">
    <source>
        <dbReference type="ARBA" id="ARBA00038983"/>
    </source>
</evidence>
<feature type="binding site" evidence="13">
    <location>
        <begin position="9"/>
        <end position="14"/>
    </location>
    <ligand>
        <name>NAD(+)</name>
        <dbReference type="ChEBI" id="CHEBI:57540"/>
    </ligand>
</feature>
<comment type="catalytic activity">
    <reaction evidence="12 13">
        <text>(S)-2,3,4,5-tetrahydrodipicolinate + NAD(+) + H2O = (2S,4S)-4-hydroxy-2,3,4,5-tetrahydrodipicolinate + NADH + H(+)</text>
        <dbReference type="Rhea" id="RHEA:35323"/>
        <dbReference type="ChEBI" id="CHEBI:15377"/>
        <dbReference type="ChEBI" id="CHEBI:15378"/>
        <dbReference type="ChEBI" id="CHEBI:16845"/>
        <dbReference type="ChEBI" id="CHEBI:57540"/>
        <dbReference type="ChEBI" id="CHEBI:57945"/>
        <dbReference type="ChEBI" id="CHEBI:67139"/>
        <dbReference type="EC" id="1.17.1.8"/>
    </reaction>
</comment>
<comment type="subunit">
    <text evidence="13">Homotetramer.</text>
</comment>